<sequence>MVYEKYTGSHHLCQTSLQRIPVSQLKGVNGHTHGLDDTLAVLRGCQVGSGPSS</sequence>
<dbReference type="AlphaFoldDB" id="A0A2K6AD92"/>
<dbReference type="Ensembl" id="ENSMLET00000061648.1">
    <property type="protein sequence ID" value="ENSMLEP00000038039.1"/>
    <property type="gene ID" value="ENSMLEG00000043094.1"/>
</dbReference>
<reference evidence="1" key="1">
    <citation type="submission" date="2025-08" db="UniProtKB">
        <authorList>
            <consortium name="Ensembl"/>
        </authorList>
    </citation>
    <scope>IDENTIFICATION</scope>
</reference>
<reference evidence="1" key="2">
    <citation type="submission" date="2025-09" db="UniProtKB">
        <authorList>
            <consortium name="Ensembl"/>
        </authorList>
    </citation>
    <scope>IDENTIFICATION</scope>
</reference>
<dbReference type="Proteomes" id="UP000233140">
    <property type="component" value="Unassembled WGS sequence"/>
</dbReference>
<protein>
    <submittedName>
        <fullName evidence="1">Uncharacterized protein</fullName>
    </submittedName>
</protein>
<organism evidence="1 2">
    <name type="scientific">Mandrillus leucophaeus</name>
    <name type="common">Drill</name>
    <name type="synonym">Papio leucophaeus</name>
    <dbReference type="NCBI Taxonomy" id="9568"/>
    <lineage>
        <taxon>Eukaryota</taxon>
        <taxon>Metazoa</taxon>
        <taxon>Chordata</taxon>
        <taxon>Craniata</taxon>
        <taxon>Vertebrata</taxon>
        <taxon>Euteleostomi</taxon>
        <taxon>Mammalia</taxon>
        <taxon>Eutheria</taxon>
        <taxon>Euarchontoglires</taxon>
        <taxon>Primates</taxon>
        <taxon>Haplorrhini</taxon>
        <taxon>Catarrhini</taxon>
        <taxon>Cercopithecidae</taxon>
        <taxon>Cercopithecinae</taxon>
        <taxon>Mandrillus</taxon>
    </lineage>
</organism>
<accession>A0A2K6AD92</accession>
<proteinExistence type="predicted"/>
<name>A0A2K6AD92_MANLE</name>
<evidence type="ECO:0000313" key="2">
    <source>
        <dbReference type="Proteomes" id="UP000233140"/>
    </source>
</evidence>
<dbReference type="GeneTree" id="ENSGT00910000148831"/>
<evidence type="ECO:0000313" key="1">
    <source>
        <dbReference type="Ensembl" id="ENSMLEP00000038039.1"/>
    </source>
</evidence>
<keyword evidence="2" id="KW-1185">Reference proteome</keyword>